<keyword evidence="1" id="KW-1133">Transmembrane helix</keyword>
<organism evidence="2">
    <name type="scientific">hydrothermal vent metagenome</name>
    <dbReference type="NCBI Taxonomy" id="652676"/>
    <lineage>
        <taxon>unclassified sequences</taxon>
        <taxon>metagenomes</taxon>
        <taxon>ecological metagenomes</taxon>
    </lineage>
</organism>
<accession>A0A3B0X2F3</accession>
<dbReference type="EMBL" id="UOFB01000424">
    <property type="protein sequence ID" value="VAW50024.1"/>
    <property type="molecule type" value="Genomic_DNA"/>
</dbReference>
<evidence type="ECO:0000313" key="2">
    <source>
        <dbReference type="EMBL" id="VAW50024.1"/>
    </source>
</evidence>
<feature type="transmembrane region" description="Helical" evidence="1">
    <location>
        <begin position="78"/>
        <end position="95"/>
    </location>
</feature>
<sequence length="199" mass="23161">MNPHESPLQEESKSERIPSPQEMLTRLQQIDPNDFNIKSIADDLKGNKVWVSILTLPVSAIILATFTLLGAFLFDRPIISFLITAALLFWLGKLFDNQQKIYTVAARQEVMNRIAAIEEGFGLLPHFKPFLPDKYRHLWQSVKRGNYIYIEQYIQAILLLQKKLDPEKFTAIWYLTYPETDPENSEFTEEKEKDDLTLK</sequence>
<keyword evidence="1" id="KW-0472">Membrane</keyword>
<keyword evidence="1" id="KW-0812">Transmembrane</keyword>
<protein>
    <submittedName>
        <fullName evidence="2">Uncharacterized protein</fullName>
    </submittedName>
</protein>
<proteinExistence type="predicted"/>
<name>A0A3B0X2F3_9ZZZZ</name>
<dbReference type="AlphaFoldDB" id="A0A3B0X2F3"/>
<gene>
    <name evidence="2" type="ORF">MNBD_GAMMA04-369</name>
</gene>
<evidence type="ECO:0000256" key="1">
    <source>
        <dbReference type="SAM" id="Phobius"/>
    </source>
</evidence>
<feature type="transmembrane region" description="Helical" evidence="1">
    <location>
        <begin position="49"/>
        <end position="72"/>
    </location>
</feature>
<reference evidence="2" key="1">
    <citation type="submission" date="2018-06" db="EMBL/GenBank/DDBJ databases">
        <authorList>
            <person name="Zhirakovskaya E."/>
        </authorList>
    </citation>
    <scope>NUCLEOTIDE SEQUENCE</scope>
</reference>